<dbReference type="PROSITE" id="PS50850">
    <property type="entry name" value="MFS"/>
    <property type="match status" value="1"/>
</dbReference>
<keyword evidence="9" id="KW-1185">Reference proteome</keyword>
<sequence>MDREVEMTIGPIGHESNESQKPMASLPDGTESQTQRPPSREPSDTPPDGKQRSTWRLALIVAALFVRVPNSAFQAALDATIIATAAPTIAKELKSAAGYTWIGAAFMLANAASGVIWAKLSDIWGRKLIVLSALTCFFVASAICATSKTIEELIVGRALQGWAAGGLILLVHVCISDLFSLRRRSLFMGLTEGIWALAGGQLGVGPILGGVFSSLVSWRWCFYINLPISALAFALVLVFLDIKHENTTFLEGIKAIDWLGIFTFLAFTLMVLLGLDFGGAIFAWDSAKVIALLVVGGLMIFAFVYSEARVSRYPLMPMSLFKTWSNVATFLVTFFHGFVFIAGEYYLPLYFQSVLEASPLKSGLLLLPYIVTTAVTGVLLGIFIHHTGRFREAMWIGTVALCLGTGLFISFSRSTTTAQVIGYQMVAGFGSGLLFEPVILSIQSQVEQTNVATATSTLSFVRCMSLTISTIIGGTIFMNSMQARASILRDVGLPENLLHDLSGENAMANVMLGSTLTNSAWDLAIKDSFAYAMRNMWICYTTFGFLGVIASLFIKASHLGTEHTETVTGLRKEKKEAAPIESA</sequence>
<dbReference type="SUPFAM" id="SSF103473">
    <property type="entry name" value="MFS general substrate transporter"/>
    <property type="match status" value="1"/>
</dbReference>
<dbReference type="Proteomes" id="UP000799324">
    <property type="component" value="Unassembled WGS sequence"/>
</dbReference>
<feature type="region of interest" description="Disordered" evidence="5">
    <location>
        <begin position="1"/>
        <end position="51"/>
    </location>
</feature>
<dbReference type="PANTHER" id="PTHR23501:SF158">
    <property type="entry name" value="TRANSPORTER, PUTATIVE (AFU_ORTHOLOGUE AFUA_5G14490)-RELATED"/>
    <property type="match status" value="1"/>
</dbReference>
<feature type="transmembrane region" description="Helical" evidence="6">
    <location>
        <begin position="129"/>
        <end position="150"/>
    </location>
</feature>
<evidence type="ECO:0000256" key="2">
    <source>
        <dbReference type="ARBA" id="ARBA00022692"/>
    </source>
</evidence>
<keyword evidence="3 6" id="KW-1133">Transmembrane helix</keyword>
<evidence type="ECO:0000259" key="7">
    <source>
        <dbReference type="PROSITE" id="PS50850"/>
    </source>
</evidence>
<dbReference type="InterPro" id="IPR036259">
    <property type="entry name" value="MFS_trans_sf"/>
</dbReference>
<feature type="transmembrane region" description="Helical" evidence="6">
    <location>
        <begin position="459"/>
        <end position="479"/>
    </location>
</feature>
<dbReference type="PANTHER" id="PTHR23501">
    <property type="entry name" value="MAJOR FACILITATOR SUPERFAMILY"/>
    <property type="match status" value="1"/>
</dbReference>
<feature type="transmembrane region" description="Helical" evidence="6">
    <location>
        <begin position="193"/>
        <end position="216"/>
    </location>
</feature>
<dbReference type="EMBL" id="MU004289">
    <property type="protein sequence ID" value="KAF2662539.1"/>
    <property type="molecule type" value="Genomic_DNA"/>
</dbReference>
<feature type="transmembrane region" description="Helical" evidence="6">
    <location>
        <begin position="327"/>
        <end position="346"/>
    </location>
</feature>
<feature type="transmembrane region" description="Helical" evidence="6">
    <location>
        <begin position="366"/>
        <end position="384"/>
    </location>
</feature>
<evidence type="ECO:0000256" key="4">
    <source>
        <dbReference type="ARBA" id="ARBA00023136"/>
    </source>
</evidence>
<dbReference type="Gene3D" id="1.20.1250.20">
    <property type="entry name" value="MFS general substrate transporter like domains"/>
    <property type="match status" value="1"/>
</dbReference>
<reference evidence="8" key="1">
    <citation type="journal article" date="2020" name="Stud. Mycol.">
        <title>101 Dothideomycetes genomes: a test case for predicting lifestyles and emergence of pathogens.</title>
        <authorList>
            <person name="Haridas S."/>
            <person name="Albert R."/>
            <person name="Binder M."/>
            <person name="Bloem J."/>
            <person name="Labutti K."/>
            <person name="Salamov A."/>
            <person name="Andreopoulos B."/>
            <person name="Baker S."/>
            <person name="Barry K."/>
            <person name="Bills G."/>
            <person name="Bluhm B."/>
            <person name="Cannon C."/>
            <person name="Castanera R."/>
            <person name="Culley D."/>
            <person name="Daum C."/>
            <person name="Ezra D."/>
            <person name="Gonzalez J."/>
            <person name="Henrissat B."/>
            <person name="Kuo A."/>
            <person name="Liang C."/>
            <person name="Lipzen A."/>
            <person name="Lutzoni F."/>
            <person name="Magnuson J."/>
            <person name="Mondo S."/>
            <person name="Nolan M."/>
            <person name="Ohm R."/>
            <person name="Pangilinan J."/>
            <person name="Park H.-J."/>
            <person name="Ramirez L."/>
            <person name="Alfaro M."/>
            <person name="Sun H."/>
            <person name="Tritt A."/>
            <person name="Yoshinaga Y."/>
            <person name="Zwiers L.-H."/>
            <person name="Turgeon B."/>
            <person name="Goodwin S."/>
            <person name="Spatafora J."/>
            <person name="Crous P."/>
            <person name="Grigoriev I."/>
        </authorList>
    </citation>
    <scope>NUCLEOTIDE SEQUENCE</scope>
    <source>
        <strain evidence="8">CBS 122681</strain>
    </source>
</reference>
<evidence type="ECO:0000256" key="3">
    <source>
        <dbReference type="ARBA" id="ARBA00022989"/>
    </source>
</evidence>
<dbReference type="GO" id="GO:0022857">
    <property type="term" value="F:transmembrane transporter activity"/>
    <property type="evidence" value="ECO:0007669"/>
    <property type="project" value="InterPro"/>
</dbReference>
<evidence type="ECO:0000313" key="8">
    <source>
        <dbReference type="EMBL" id="KAF2662539.1"/>
    </source>
</evidence>
<evidence type="ECO:0000256" key="1">
    <source>
        <dbReference type="ARBA" id="ARBA00004141"/>
    </source>
</evidence>
<evidence type="ECO:0000256" key="5">
    <source>
        <dbReference type="SAM" id="MobiDB-lite"/>
    </source>
</evidence>
<protein>
    <submittedName>
        <fullName evidence="8">MFS transporter-like protein</fullName>
    </submittedName>
</protein>
<organism evidence="8 9">
    <name type="scientific">Lophiostoma macrostomum CBS 122681</name>
    <dbReference type="NCBI Taxonomy" id="1314788"/>
    <lineage>
        <taxon>Eukaryota</taxon>
        <taxon>Fungi</taxon>
        <taxon>Dikarya</taxon>
        <taxon>Ascomycota</taxon>
        <taxon>Pezizomycotina</taxon>
        <taxon>Dothideomycetes</taxon>
        <taxon>Pleosporomycetidae</taxon>
        <taxon>Pleosporales</taxon>
        <taxon>Lophiostomataceae</taxon>
        <taxon>Lophiostoma</taxon>
    </lineage>
</organism>
<proteinExistence type="predicted"/>
<feature type="domain" description="Major facilitator superfamily (MFS) profile" evidence="7">
    <location>
        <begin position="64"/>
        <end position="559"/>
    </location>
</feature>
<gene>
    <name evidence="8" type="ORF">K491DRAFT_673051</name>
</gene>
<feature type="transmembrane region" description="Helical" evidence="6">
    <location>
        <begin position="289"/>
        <end position="306"/>
    </location>
</feature>
<dbReference type="AlphaFoldDB" id="A0A6A6TR51"/>
<keyword evidence="4 6" id="KW-0472">Membrane</keyword>
<feature type="transmembrane region" description="Helical" evidence="6">
    <location>
        <begin position="261"/>
        <end position="283"/>
    </location>
</feature>
<feature type="transmembrane region" description="Helical" evidence="6">
    <location>
        <begin position="97"/>
        <end position="117"/>
    </location>
</feature>
<feature type="transmembrane region" description="Helical" evidence="6">
    <location>
        <begin position="162"/>
        <end position="181"/>
    </location>
</feature>
<dbReference type="InterPro" id="IPR020846">
    <property type="entry name" value="MFS_dom"/>
</dbReference>
<evidence type="ECO:0000313" key="9">
    <source>
        <dbReference type="Proteomes" id="UP000799324"/>
    </source>
</evidence>
<dbReference type="Gene3D" id="1.20.1720.10">
    <property type="entry name" value="Multidrug resistance protein D"/>
    <property type="match status" value="1"/>
</dbReference>
<name>A0A6A6TR51_9PLEO</name>
<feature type="transmembrane region" description="Helical" evidence="6">
    <location>
        <begin position="536"/>
        <end position="554"/>
    </location>
</feature>
<dbReference type="GO" id="GO:0005886">
    <property type="term" value="C:plasma membrane"/>
    <property type="evidence" value="ECO:0007669"/>
    <property type="project" value="TreeGrafter"/>
</dbReference>
<comment type="subcellular location">
    <subcellularLocation>
        <location evidence="1">Membrane</location>
        <topology evidence="1">Multi-pass membrane protein</topology>
    </subcellularLocation>
</comment>
<dbReference type="Pfam" id="PF07690">
    <property type="entry name" value="MFS_1"/>
    <property type="match status" value="1"/>
</dbReference>
<dbReference type="InterPro" id="IPR011701">
    <property type="entry name" value="MFS"/>
</dbReference>
<feature type="compositionally biased region" description="Basic and acidic residues" evidence="5">
    <location>
        <begin position="38"/>
        <end position="51"/>
    </location>
</feature>
<feature type="transmembrane region" description="Helical" evidence="6">
    <location>
        <begin position="393"/>
        <end position="411"/>
    </location>
</feature>
<evidence type="ECO:0000256" key="6">
    <source>
        <dbReference type="SAM" id="Phobius"/>
    </source>
</evidence>
<keyword evidence="2 6" id="KW-0812">Transmembrane</keyword>
<feature type="transmembrane region" description="Helical" evidence="6">
    <location>
        <begin position="222"/>
        <end position="240"/>
    </location>
</feature>
<accession>A0A6A6TR51</accession>
<dbReference type="CDD" id="cd17502">
    <property type="entry name" value="MFS_Azr1_MDR_like"/>
    <property type="match status" value="1"/>
</dbReference>
<dbReference type="OrthoDB" id="10021397at2759"/>